<proteinExistence type="predicted"/>
<dbReference type="EMBL" id="FNBM01000005">
    <property type="protein sequence ID" value="SDF87470.1"/>
    <property type="molecule type" value="Genomic_DNA"/>
</dbReference>
<dbReference type="InterPro" id="IPR037523">
    <property type="entry name" value="VOC_core"/>
</dbReference>
<dbReference type="SUPFAM" id="SSF54593">
    <property type="entry name" value="Glyoxalase/Bleomycin resistance protein/Dihydroxybiphenyl dioxygenase"/>
    <property type="match status" value="1"/>
</dbReference>
<dbReference type="PROSITE" id="PS51819">
    <property type="entry name" value="VOC"/>
    <property type="match status" value="1"/>
</dbReference>
<evidence type="ECO:0000259" key="1">
    <source>
        <dbReference type="PROSITE" id="PS51819"/>
    </source>
</evidence>
<evidence type="ECO:0000313" key="2">
    <source>
        <dbReference type="EMBL" id="SDF87470.1"/>
    </source>
</evidence>
<evidence type="ECO:0000313" key="3">
    <source>
        <dbReference type="Proteomes" id="UP000243378"/>
    </source>
</evidence>
<dbReference type="PANTHER" id="PTHR36503:SF1">
    <property type="entry name" value="BLR2520 PROTEIN"/>
    <property type="match status" value="1"/>
</dbReference>
<dbReference type="InterPro" id="IPR004360">
    <property type="entry name" value="Glyas_Fos-R_dOase_dom"/>
</dbReference>
<dbReference type="Gene3D" id="3.10.180.10">
    <property type="entry name" value="2,3-Dihydroxybiphenyl 1,2-Dioxygenase, domain 1"/>
    <property type="match status" value="1"/>
</dbReference>
<name>A0A1G7PPV8_9GAMM</name>
<dbReference type="STRING" id="640205.SAMN05216381_2607"/>
<sequence length="145" mass="15481">MMSLDRRISLITLGVADVQASAAFYERLGWTRSSASQAQIVFIKLKGIALGLFSRDELARDAQLPEAGPAGFSGITLAHNLQSPEAVDAAMALAIAAGGRQVKAPEKVFWGGYSGYFADPDGHLWELAHNPFAPLDESGHMVLPD</sequence>
<accession>A0A1G7PPV8</accession>
<gene>
    <name evidence="2" type="ORF">SAMN05216381_2607</name>
</gene>
<dbReference type="InterPro" id="IPR029068">
    <property type="entry name" value="Glyas_Bleomycin-R_OHBP_Dase"/>
</dbReference>
<reference evidence="2 3" key="1">
    <citation type="submission" date="2016-10" db="EMBL/GenBank/DDBJ databases">
        <authorList>
            <person name="de Groot N.N."/>
        </authorList>
    </citation>
    <scope>NUCLEOTIDE SEQUENCE [LARGE SCALE GENOMIC DNA]</scope>
    <source>
        <strain evidence="2 3">LMG 25475</strain>
    </source>
</reference>
<dbReference type="AlphaFoldDB" id="A0A1G7PPV8"/>
<dbReference type="PANTHER" id="PTHR36503">
    <property type="entry name" value="BLR2520 PROTEIN"/>
    <property type="match status" value="1"/>
</dbReference>
<dbReference type="Proteomes" id="UP000243378">
    <property type="component" value="Unassembled WGS sequence"/>
</dbReference>
<dbReference type="Pfam" id="PF00903">
    <property type="entry name" value="Glyoxalase"/>
    <property type="match status" value="1"/>
</dbReference>
<dbReference type="CDD" id="cd07251">
    <property type="entry name" value="VOC_like"/>
    <property type="match status" value="1"/>
</dbReference>
<organism evidence="2 3">
    <name type="scientific">Phytopseudomonas seleniipraecipitans</name>
    <dbReference type="NCBI Taxonomy" id="640205"/>
    <lineage>
        <taxon>Bacteria</taxon>
        <taxon>Pseudomonadati</taxon>
        <taxon>Pseudomonadota</taxon>
        <taxon>Gammaproteobacteria</taxon>
        <taxon>Pseudomonadales</taxon>
        <taxon>Pseudomonadaceae</taxon>
        <taxon>Phytopseudomonas</taxon>
    </lineage>
</organism>
<feature type="domain" description="VOC" evidence="1">
    <location>
        <begin position="7"/>
        <end position="130"/>
    </location>
</feature>
<protein>
    <recommendedName>
        <fullName evidence="1">VOC domain-containing protein</fullName>
    </recommendedName>
</protein>